<gene>
    <name evidence="3" type="ORF">ACFP3V_10400</name>
</gene>
<dbReference type="Proteomes" id="UP001596174">
    <property type="component" value="Unassembled WGS sequence"/>
</dbReference>
<accession>A0ABW1G0Z3</accession>
<keyword evidence="2" id="KW-0472">Membrane</keyword>
<dbReference type="RefSeq" id="WP_380582250.1">
    <property type="nucleotide sequence ID" value="NZ_JBHSQJ010000037.1"/>
</dbReference>
<evidence type="ECO:0000313" key="3">
    <source>
        <dbReference type="EMBL" id="MFC5907630.1"/>
    </source>
</evidence>
<comment type="caution">
    <text evidence="3">The sequence shown here is derived from an EMBL/GenBank/DDBJ whole genome shotgun (WGS) entry which is preliminary data.</text>
</comment>
<proteinExistence type="inferred from homology"/>
<feature type="transmembrane region" description="Helical" evidence="2">
    <location>
        <begin position="53"/>
        <end position="73"/>
    </location>
</feature>
<name>A0ABW1G0Z3_9ACTN</name>
<evidence type="ECO:0000256" key="1">
    <source>
        <dbReference type="ARBA" id="ARBA00009108"/>
    </source>
</evidence>
<sequence>MSSSEKRYARPDASMLLLTNVMEHALDDGYEEAARRRGAVGSSRMPSSLRGKLVLGLGLALTAVVLTMGAVQVRSNAPVASKERQALIQRITQGTSSADALQKQVDALRGQVQRIQEQAIGQAGLEQVQQLELVTGYTAVTGPGVSVELNDAATVSGNGGTNPRANGGFGNTGRVRDTDVQFVVNALWQSGAEAVAINGQRLTTLSAIRAAGDAILVDNRPLVLPYTLQAIGGPDLQQNFQNNAFGGLYLQQLKQDYGIRYDVSSHGKLALPAAAGGTLHYAVPSDKGGTTP</sequence>
<protein>
    <submittedName>
        <fullName evidence="3">DUF881 domain-containing protein</fullName>
    </submittedName>
</protein>
<dbReference type="PANTHER" id="PTHR37313">
    <property type="entry name" value="UPF0749 PROTEIN RV1825"/>
    <property type="match status" value="1"/>
</dbReference>
<keyword evidence="4" id="KW-1185">Reference proteome</keyword>
<organism evidence="3 4">
    <name type="scientific">Streptacidiphilus monticola</name>
    <dbReference type="NCBI Taxonomy" id="2161674"/>
    <lineage>
        <taxon>Bacteria</taxon>
        <taxon>Bacillati</taxon>
        <taxon>Actinomycetota</taxon>
        <taxon>Actinomycetes</taxon>
        <taxon>Kitasatosporales</taxon>
        <taxon>Streptomycetaceae</taxon>
        <taxon>Streptacidiphilus</taxon>
    </lineage>
</organism>
<evidence type="ECO:0000313" key="4">
    <source>
        <dbReference type="Proteomes" id="UP001596174"/>
    </source>
</evidence>
<evidence type="ECO:0000256" key="2">
    <source>
        <dbReference type="SAM" id="Phobius"/>
    </source>
</evidence>
<comment type="similarity">
    <text evidence="1">Belongs to the UPF0749 family.</text>
</comment>
<keyword evidence="2" id="KW-0812">Transmembrane</keyword>
<keyword evidence="2" id="KW-1133">Transmembrane helix</keyword>
<dbReference type="Pfam" id="PF05949">
    <property type="entry name" value="DUF881"/>
    <property type="match status" value="1"/>
</dbReference>
<dbReference type="InterPro" id="IPR010273">
    <property type="entry name" value="DUF881"/>
</dbReference>
<dbReference type="EMBL" id="JBHSQJ010000037">
    <property type="protein sequence ID" value="MFC5907630.1"/>
    <property type="molecule type" value="Genomic_DNA"/>
</dbReference>
<dbReference type="PANTHER" id="PTHR37313:SF1">
    <property type="entry name" value="UPF0749 PROTEIN RV1823"/>
    <property type="match status" value="1"/>
</dbReference>
<dbReference type="Gene3D" id="3.30.70.1880">
    <property type="entry name" value="Protein of unknown function DUF881"/>
    <property type="match status" value="1"/>
</dbReference>
<reference evidence="4" key="1">
    <citation type="journal article" date="2019" name="Int. J. Syst. Evol. Microbiol.">
        <title>The Global Catalogue of Microorganisms (GCM) 10K type strain sequencing project: providing services to taxonomists for standard genome sequencing and annotation.</title>
        <authorList>
            <consortium name="The Broad Institute Genomics Platform"/>
            <consortium name="The Broad Institute Genome Sequencing Center for Infectious Disease"/>
            <person name="Wu L."/>
            <person name="Ma J."/>
        </authorList>
    </citation>
    <scope>NUCLEOTIDE SEQUENCE [LARGE SCALE GENOMIC DNA]</scope>
    <source>
        <strain evidence="4">JCM 4816</strain>
    </source>
</reference>